<dbReference type="AlphaFoldDB" id="A0A4U1BGP2"/>
<organism evidence="2 3">
    <name type="scientific">Ferrimonas sediminicola</name>
    <dbReference type="NCBI Taxonomy" id="2569538"/>
    <lineage>
        <taxon>Bacteria</taxon>
        <taxon>Pseudomonadati</taxon>
        <taxon>Pseudomonadota</taxon>
        <taxon>Gammaproteobacteria</taxon>
        <taxon>Alteromonadales</taxon>
        <taxon>Ferrimonadaceae</taxon>
        <taxon>Ferrimonas</taxon>
    </lineage>
</organism>
<comment type="caution">
    <text evidence="2">The sequence shown here is derived from an EMBL/GenBank/DDBJ whole genome shotgun (WGS) entry which is preliminary data.</text>
</comment>
<feature type="domain" description="DUF7661" evidence="1">
    <location>
        <begin position="1"/>
        <end position="69"/>
    </location>
</feature>
<proteinExistence type="predicted"/>
<accession>A0A4U1BGP2</accession>
<dbReference type="OrthoDB" id="8758505at2"/>
<name>A0A4U1BGP2_9GAMM</name>
<dbReference type="InterPro" id="IPR056078">
    <property type="entry name" value="DUF7661"/>
</dbReference>
<dbReference type="Pfam" id="PF24697">
    <property type="entry name" value="DUF7661"/>
    <property type="match status" value="1"/>
</dbReference>
<evidence type="ECO:0000313" key="2">
    <source>
        <dbReference type="EMBL" id="TKB49882.1"/>
    </source>
</evidence>
<dbReference type="Proteomes" id="UP000305674">
    <property type="component" value="Unassembled WGS sequence"/>
</dbReference>
<protein>
    <recommendedName>
        <fullName evidence="1">DUF7661 domain-containing protein</fullName>
    </recommendedName>
</protein>
<sequence length="71" mass="8439">MIKIDLFGKPMVVMRQGEEWQLFRESEGGLRSRVHEVVFPPEMAESELCSYLDDLFHEYASERHPRVTLRE</sequence>
<evidence type="ECO:0000313" key="3">
    <source>
        <dbReference type="Proteomes" id="UP000305674"/>
    </source>
</evidence>
<reference evidence="2 3" key="1">
    <citation type="submission" date="2019-04" db="EMBL/GenBank/DDBJ databases">
        <authorList>
            <person name="Hwang J.C."/>
        </authorList>
    </citation>
    <scope>NUCLEOTIDE SEQUENCE [LARGE SCALE GENOMIC DNA]</scope>
    <source>
        <strain evidence="2 3">IMCC35001</strain>
    </source>
</reference>
<evidence type="ECO:0000259" key="1">
    <source>
        <dbReference type="Pfam" id="PF24697"/>
    </source>
</evidence>
<gene>
    <name evidence="2" type="ORF">FCL40_06935</name>
</gene>
<dbReference type="RefSeq" id="WP_136852431.1">
    <property type="nucleotide sequence ID" value="NZ_SWCI01000003.1"/>
</dbReference>
<keyword evidence="3" id="KW-1185">Reference proteome</keyword>
<dbReference type="EMBL" id="SWCI01000003">
    <property type="protein sequence ID" value="TKB49882.1"/>
    <property type="molecule type" value="Genomic_DNA"/>
</dbReference>